<proteinExistence type="predicted"/>
<evidence type="ECO:0000313" key="1">
    <source>
        <dbReference type="EMBL" id="CAA7043464.1"/>
    </source>
</evidence>
<organism evidence="1 2">
    <name type="scientific">Microthlaspi erraticum</name>
    <dbReference type="NCBI Taxonomy" id="1685480"/>
    <lineage>
        <taxon>Eukaryota</taxon>
        <taxon>Viridiplantae</taxon>
        <taxon>Streptophyta</taxon>
        <taxon>Embryophyta</taxon>
        <taxon>Tracheophyta</taxon>
        <taxon>Spermatophyta</taxon>
        <taxon>Magnoliopsida</taxon>
        <taxon>eudicotyledons</taxon>
        <taxon>Gunneridae</taxon>
        <taxon>Pentapetalae</taxon>
        <taxon>rosids</taxon>
        <taxon>malvids</taxon>
        <taxon>Brassicales</taxon>
        <taxon>Brassicaceae</taxon>
        <taxon>Coluteocarpeae</taxon>
        <taxon>Microthlaspi</taxon>
    </lineage>
</organism>
<name>A0A6D2JUH5_9BRAS</name>
<evidence type="ECO:0000313" key="2">
    <source>
        <dbReference type="Proteomes" id="UP000467841"/>
    </source>
</evidence>
<accession>A0A6D2JUH5</accession>
<reference evidence="1" key="1">
    <citation type="submission" date="2020-01" db="EMBL/GenBank/DDBJ databases">
        <authorList>
            <person name="Mishra B."/>
        </authorList>
    </citation>
    <scope>NUCLEOTIDE SEQUENCE [LARGE SCALE GENOMIC DNA]</scope>
</reference>
<dbReference type="EMBL" id="CACVBM020001280">
    <property type="protein sequence ID" value="CAA7043464.1"/>
    <property type="molecule type" value="Genomic_DNA"/>
</dbReference>
<gene>
    <name evidence="1" type="ORF">MERR_LOCUS30699</name>
</gene>
<dbReference type="Proteomes" id="UP000467841">
    <property type="component" value="Unassembled WGS sequence"/>
</dbReference>
<comment type="caution">
    <text evidence="1">The sequence shown here is derived from an EMBL/GenBank/DDBJ whole genome shotgun (WGS) entry which is preliminary data.</text>
</comment>
<keyword evidence="2" id="KW-1185">Reference proteome</keyword>
<dbReference type="AlphaFoldDB" id="A0A6D2JUH5"/>
<sequence length="117" mass="13737">MALEEKRYGYYLNDCEISLDLAEIAPYFFRHKYKLAEKLCYEYNLRVECLRLRTEPDLEEQNDIFSGTKSPRLPSLPRLTCDKMQLSFLNLESQRYISDSLPLPVPKLGPFDVPPLD</sequence>
<protein>
    <submittedName>
        <fullName evidence="1">Uncharacterized protein</fullName>
    </submittedName>
</protein>